<keyword evidence="1" id="KW-0472">Membrane</keyword>
<sequence>MTKWFSQLEAQIDFKNKLMIIISYLWMHLESSAMDKVTLIIFWASTILAVLLLVLVALYVLWKRKSGRKIDE</sequence>
<evidence type="ECO:0000256" key="1">
    <source>
        <dbReference type="SAM" id="Phobius"/>
    </source>
</evidence>
<proteinExistence type="predicted"/>
<gene>
    <name evidence="2" type="ORF">NC653_027153</name>
</gene>
<protein>
    <submittedName>
        <fullName evidence="2">Uncharacterized protein</fullName>
    </submittedName>
</protein>
<keyword evidence="1" id="KW-1133">Transmembrane helix</keyword>
<keyword evidence="3" id="KW-1185">Reference proteome</keyword>
<keyword evidence="1" id="KW-0812">Transmembrane</keyword>
<accession>A0AAD6M5I1</accession>
<name>A0AAD6M5I1_9ROSI</name>
<dbReference type="AlphaFoldDB" id="A0AAD6M5I1"/>
<dbReference type="EMBL" id="JAQIZT010000011">
    <property type="protein sequence ID" value="KAJ6978885.1"/>
    <property type="molecule type" value="Genomic_DNA"/>
</dbReference>
<reference evidence="2" key="1">
    <citation type="journal article" date="2023" name="Mol. Ecol. Resour.">
        <title>Chromosome-level genome assembly of a triploid poplar Populus alba 'Berolinensis'.</title>
        <authorList>
            <person name="Chen S."/>
            <person name="Yu Y."/>
            <person name="Wang X."/>
            <person name="Wang S."/>
            <person name="Zhang T."/>
            <person name="Zhou Y."/>
            <person name="He R."/>
            <person name="Meng N."/>
            <person name="Wang Y."/>
            <person name="Liu W."/>
            <person name="Liu Z."/>
            <person name="Liu J."/>
            <person name="Guo Q."/>
            <person name="Huang H."/>
            <person name="Sederoff R.R."/>
            <person name="Wang G."/>
            <person name="Qu G."/>
            <person name="Chen S."/>
        </authorList>
    </citation>
    <scope>NUCLEOTIDE SEQUENCE</scope>
    <source>
        <strain evidence="2">SC-2020</strain>
    </source>
</reference>
<evidence type="ECO:0000313" key="3">
    <source>
        <dbReference type="Proteomes" id="UP001164929"/>
    </source>
</evidence>
<dbReference type="Proteomes" id="UP001164929">
    <property type="component" value="Chromosome 11"/>
</dbReference>
<organism evidence="2 3">
    <name type="scientific">Populus alba x Populus x berolinensis</name>
    <dbReference type="NCBI Taxonomy" id="444605"/>
    <lineage>
        <taxon>Eukaryota</taxon>
        <taxon>Viridiplantae</taxon>
        <taxon>Streptophyta</taxon>
        <taxon>Embryophyta</taxon>
        <taxon>Tracheophyta</taxon>
        <taxon>Spermatophyta</taxon>
        <taxon>Magnoliopsida</taxon>
        <taxon>eudicotyledons</taxon>
        <taxon>Gunneridae</taxon>
        <taxon>Pentapetalae</taxon>
        <taxon>rosids</taxon>
        <taxon>fabids</taxon>
        <taxon>Malpighiales</taxon>
        <taxon>Salicaceae</taxon>
        <taxon>Saliceae</taxon>
        <taxon>Populus</taxon>
    </lineage>
</organism>
<comment type="caution">
    <text evidence="2">The sequence shown here is derived from an EMBL/GenBank/DDBJ whole genome shotgun (WGS) entry which is preliminary data.</text>
</comment>
<evidence type="ECO:0000313" key="2">
    <source>
        <dbReference type="EMBL" id="KAJ6978885.1"/>
    </source>
</evidence>
<feature type="transmembrane region" description="Helical" evidence="1">
    <location>
        <begin position="41"/>
        <end position="62"/>
    </location>
</feature>